<proteinExistence type="inferred from homology"/>
<dbReference type="InterPro" id="IPR004883">
    <property type="entry name" value="LOB"/>
</dbReference>
<dbReference type="PROSITE" id="PS50891">
    <property type="entry name" value="LOB"/>
    <property type="match status" value="1"/>
</dbReference>
<dbReference type="STRING" id="22663.A0A2I0K3R2"/>
<reference evidence="2 3" key="1">
    <citation type="submission" date="2017-11" db="EMBL/GenBank/DDBJ databases">
        <title>De-novo sequencing of pomegranate (Punica granatum L.) genome.</title>
        <authorList>
            <person name="Akparov Z."/>
            <person name="Amiraslanov A."/>
            <person name="Hajiyeva S."/>
            <person name="Abbasov M."/>
            <person name="Kaur K."/>
            <person name="Hamwieh A."/>
            <person name="Solovyev V."/>
            <person name="Salamov A."/>
            <person name="Braich B."/>
            <person name="Kosarev P."/>
            <person name="Mahmoud A."/>
            <person name="Hajiyev E."/>
            <person name="Babayeva S."/>
            <person name="Izzatullayeva V."/>
            <person name="Mammadov A."/>
            <person name="Mammadov A."/>
            <person name="Sharifova S."/>
            <person name="Ojaghi J."/>
            <person name="Eynullazada K."/>
            <person name="Bayramov B."/>
            <person name="Abdulazimova A."/>
            <person name="Shahmuradov I."/>
        </authorList>
    </citation>
    <scope>NUCLEOTIDE SEQUENCE [LARGE SCALE GENOMIC DNA]</scope>
    <source>
        <strain evidence="3">cv. AG2017</strain>
        <tissue evidence="2">Leaf</tissue>
    </source>
</reference>
<dbReference type="Pfam" id="PF03195">
    <property type="entry name" value="LOB"/>
    <property type="match status" value="1"/>
</dbReference>
<sequence length="304" mass="33337">MTLKGGTSQACAACKYQRRKCTPECQLAPYFPADKPEVFKNAHKLFGVKNILNILKTLQDPAQKVEAMTSIICQANIREMFPVHGCCQVIDLYCSQIRLLEEELHATYSQLEFYRSQQHNQAPTSVPSQLELGMAPPNNANALQLYQPTASTQPPYNNALPLAALPPQSYSNGTIIPTNNDSSPSSYLDSKEGTPNPSLWIQSSYTNTNSGNNNSRSCPTIQPQLVGPIAASQTSLAVQGIIQDYEDMHPFFESIDDRQSYIGSKDACESSSESSLKDMTQSKEHVAENELKSAAACFSLTSVN</sequence>
<dbReference type="OrthoDB" id="1893065at2759"/>
<organism evidence="2 3">
    <name type="scientific">Punica granatum</name>
    <name type="common">Pomegranate</name>
    <dbReference type="NCBI Taxonomy" id="22663"/>
    <lineage>
        <taxon>Eukaryota</taxon>
        <taxon>Viridiplantae</taxon>
        <taxon>Streptophyta</taxon>
        <taxon>Embryophyta</taxon>
        <taxon>Tracheophyta</taxon>
        <taxon>Spermatophyta</taxon>
        <taxon>Magnoliopsida</taxon>
        <taxon>eudicotyledons</taxon>
        <taxon>Gunneridae</taxon>
        <taxon>Pentapetalae</taxon>
        <taxon>rosids</taxon>
        <taxon>malvids</taxon>
        <taxon>Myrtales</taxon>
        <taxon>Lythraceae</taxon>
        <taxon>Punica</taxon>
    </lineage>
</organism>
<dbReference type="EMBL" id="PGOL01000900">
    <property type="protein sequence ID" value="PKI63191.1"/>
    <property type="molecule type" value="Genomic_DNA"/>
</dbReference>
<evidence type="ECO:0000256" key="1">
    <source>
        <dbReference type="ARBA" id="ARBA00005474"/>
    </source>
</evidence>
<protein>
    <submittedName>
        <fullName evidence="2">Uncharacterized protein</fullName>
    </submittedName>
</protein>
<dbReference type="GeneID" id="116215467"/>
<dbReference type="PANTHER" id="PTHR31301:SF21">
    <property type="entry name" value="LOB DOMAIN-CONTAINING PROTEIN 27-RELATED"/>
    <property type="match status" value="1"/>
</dbReference>
<gene>
    <name evidence="2" type="ORF">CRG98_016376</name>
</gene>
<accession>A0A2I0K3R2</accession>
<evidence type="ECO:0000313" key="3">
    <source>
        <dbReference type="Proteomes" id="UP000233551"/>
    </source>
</evidence>
<keyword evidence="3" id="KW-1185">Reference proteome</keyword>
<dbReference type="Proteomes" id="UP000233551">
    <property type="component" value="Unassembled WGS sequence"/>
</dbReference>
<dbReference type="PANTHER" id="PTHR31301">
    <property type="entry name" value="LOB DOMAIN-CONTAINING PROTEIN 4-RELATED"/>
    <property type="match status" value="1"/>
</dbReference>
<dbReference type="AlphaFoldDB" id="A0A2I0K3R2"/>
<comment type="caution">
    <text evidence="2">The sequence shown here is derived from an EMBL/GenBank/DDBJ whole genome shotgun (WGS) entry which is preliminary data.</text>
</comment>
<name>A0A2I0K3R2_PUNGR</name>
<comment type="similarity">
    <text evidence="1">Belongs to the LOB domain-containing protein family.</text>
</comment>
<evidence type="ECO:0000313" key="2">
    <source>
        <dbReference type="EMBL" id="PKI63191.1"/>
    </source>
</evidence>